<gene>
    <name evidence="2" type="ORF">FCM35_KLT08469</name>
</gene>
<dbReference type="Gene3D" id="2.30.30.140">
    <property type="match status" value="1"/>
</dbReference>
<accession>A0A833QY44</accession>
<keyword evidence="2" id="KW-0808">Transferase</keyword>
<dbReference type="EMBL" id="SWLB01000018">
    <property type="protein sequence ID" value="KAF3326839.1"/>
    <property type="molecule type" value="Genomic_DNA"/>
</dbReference>
<keyword evidence="2" id="KW-0489">Methyltransferase</keyword>
<dbReference type="Pfam" id="PF00855">
    <property type="entry name" value="PWWP"/>
    <property type="match status" value="1"/>
</dbReference>
<evidence type="ECO:0000259" key="1">
    <source>
        <dbReference type="Pfam" id="PF00855"/>
    </source>
</evidence>
<comment type="caution">
    <text evidence="2">The sequence shown here is derived from an EMBL/GenBank/DDBJ whole genome shotgun (WGS) entry which is preliminary data.</text>
</comment>
<dbReference type="SUPFAM" id="SSF63748">
    <property type="entry name" value="Tudor/PWWP/MBT"/>
    <property type="match status" value="1"/>
</dbReference>
<dbReference type="OrthoDB" id="308383at2759"/>
<evidence type="ECO:0000313" key="3">
    <source>
        <dbReference type="Proteomes" id="UP000623129"/>
    </source>
</evidence>
<organism evidence="2 3">
    <name type="scientific">Carex littledalei</name>
    <dbReference type="NCBI Taxonomy" id="544730"/>
    <lineage>
        <taxon>Eukaryota</taxon>
        <taxon>Viridiplantae</taxon>
        <taxon>Streptophyta</taxon>
        <taxon>Embryophyta</taxon>
        <taxon>Tracheophyta</taxon>
        <taxon>Spermatophyta</taxon>
        <taxon>Magnoliopsida</taxon>
        <taxon>Liliopsida</taxon>
        <taxon>Poales</taxon>
        <taxon>Cyperaceae</taxon>
        <taxon>Cyperoideae</taxon>
        <taxon>Cariceae</taxon>
        <taxon>Carex</taxon>
        <taxon>Carex subgen. Euthyceras</taxon>
    </lineage>
</organism>
<dbReference type="GO" id="GO:0008168">
    <property type="term" value="F:methyltransferase activity"/>
    <property type="evidence" value="ECO:0007669"/>
    <property type="project" value="UniProtKB-KW"/>
</dbReference>
<evidence type="ECO:0000313" key="2">
    <source>
        <dbReference type="EMBL" id="KAF3326839.1"/>
    </source>
</evidence>
<sequence>MTKYHTTNLKTRIRLVGGPYHPKQHFLNIDFWLPLLEELEVGEVVWTKSSKTSPPWPAIVIDPREHAPEVVYFSHSTNGNKDYGWVKAGMIFPFLDNVDRYAANCHILWMVTEHAKAVEESFLISTYG</sequence>
<dbReference type="InterPro" id="IPR000313">
    <property type="entry name" value="PWWP_dom"/>
</dbReference>
<dbReference type="Proteomes" id="UP000623129">
    <property type="component" value="Unassembled WGS sequence"/>
</dbReference>
<proteinExistence type="predicted"/>
<dbReference type="GO" id="GO:0032259">
    <property type="term" value="P:methylation"/>
    <property type="evidence" value="ECO:0007669"/>
    <property type="project" value="UniProtKB-KW"/>
</dbReference>
<keyword evidence="3" id="KW-1185">Reference proteome</keyword>
<dbReference type="AlphaFoldDB" id="A0A833QY44"/>
<reference evidence="2" key="1">
    <citation type="submission" date="2020-01" db="EMBL/GenBank/DDBJ databases">
        <title>Genome sequence of Kobresia littledalei, the first chromosome-level genome in the family Cyperaceae.</title>
        <authorList>
            <person name="Qu G."/>
        </authorList>
    </citation>
    <scope>NUCLEOTIDE SEQUENCE</scope>
    <source>
        <strain evidence="2">C.B.Clarke</strain>
        <tissue evidence="2">Leaf</tissue>
    </source>
</reference>
<name>A0A833QY44_9POAL</name>
<protein>
    <submittedName>
        <fullName evidence="2">Histone-lysine N-methyltransferase ATX4</fullName>
    </submittedName>
</protein>
<feature type="domain" description="PWWP" evidence="1">
    <location>
        <begin position="42"/>
        <end position="101"/>
    </location>
</feature>